<evidence type="ECO:0000256" key="6">
    <source>
        <dbReference type="SAM" id="Phobius"/>
    </source>
</evidence>
<dbReference type="CDD" id="cd05233">
    <property type="entry name" value="SDR_c"/>
    <property type="match status" value="1"/>
</dbReference>
<dbReference type="Gene3D" id="3.40.50.720">
    <property type="entry name" value="NAD(P)-binding Rossmann-like Domain"/>
    <property type="match status" value="1"/>
</dbReference>
<evidence type="ECO:0000256" key="1">
    <source>
        <dbReference type="ARBA" id="ARBA00006484"/>
    </source>
</evidence>
<dbReference type="Proteomes" id="UP000235392">
    <property type="component" value="Unassembled WGS sequence"/>
</dbReference>
<reference evidence="11 12" key="1">
    <citation type="submission" date="2017-11" db="EMBL/GenBank/DDBJ databases">
        <title>De novo assembly and phasing of dikaryotic genomes from two isolates of Puccinia coronata f. sp. avenae, the causal agent of oat crown rust.</title>
        <authorList>
            <person name="Miller M.E."/>
            <person name="Zhang Y."/>
            <person name="Omidvar V."/>
            <person name="Sperschneider J."/>
            <person name="Schwessinger B."/>
            <person name="Raley C."/>
            <person name="Palmer J.M."/>
            <person name="Garnica D."/>
            <person name="Upadhyaya N."/>
            <person name="Rathjen J."/>
            <person name="Taylor J.M."/>
            <person name="Park R.F."/>
            <person name="Dodds P.N."/>
            <person name="Hirsch C.D."/>
            <person name="Kianian S.F."/>
            <person name="Figueroa M."/>
        </authorList>
    </citation>
    <scope>NUCLEOTIDE SEQUENCE [LARGE SCALE GENOMIC DNA]</scope>
    <source>
        <strain evidence="10">12NC29</strain>
        <strain evidence="7">12SD80</strain>
    </source>
</reference>
<dbReference type="GO" id="GO:0016491">
    <property type="term" value="F:oxidoreductase activity"/>
    <property type="evidence" value="ECO:0007669"/>
    <property type="project" value="UniProtKB-KW"/>
</dbReference>
<comment type="caution">
    <text evidence="10">The sequence shown here is derived from an EMBL/GenBank/DDBJ whole genome shotgun (WGS) entry which is preliminary data.</text>
</comment>
<evidence type="ECO:0000256" key="3">
    <source>
        <dbReference type="ARBA" id="ARBA00023002"/>
    </source>
</evidence>
<keyword evidence="11" id="KW-1185">Reference proteome</keyword>
<dbReference type="PANTHER" id="PTHR43391:SF14">
    <property type="entry name" value="DEHYDROGENASE_REDUCTASE SDR FAMILY PROTEIN 7-LIKE"/>
    <property type="match status" value="1"/>
</dbReference>
<feature type="region of interest" description="Disordered" evidence="5">
    <location>
        <begin position="1"/>
        <end position="23"/>
    </location>
</feature>
<evidence type="ECO:0000256" key="5">
    <source>
        <dbReference type="SAM" id="MobiDB-lite"/>
    </source>
</evidence>
<dbReference type="STRING" id="200324.A0A2N5W551"/>
<evidence type="ECO:0000313" key="12">
    <source>
        <dbReference type="Proteomes" id="UP000235392"/>
    </source>
</evidence>
<dbReference type="EMBL" id="PGCJ01000779">
    <property type="protein sequence ID" value="PLW21868.1"/>
    <property type="molecule type" value="Genomic_DNA"/>
</dbReference>
<dbReference type="AlphaFoldDB" id="A0A2N5W551"/>
<proteinExistence type="inferred from homology"/>
<keyword evidence="3" id="KW-0560">Oxidoreductase</keyword>
<dbReference type="PRINTS" id="PR00081">
    <property type="entry name" value="GDHRDH"/>
</dbReference>
<dbReference type="EMBL" id="PGCJ01000011">
    <property type="protein sequence ID" value="PLW57364.1"/>
    <property type="molecule type" value="Genomic_DNA"/>
</dbReference>
<feature type="compositionally biased region" description="Basic and acidic residues" evidence="5">
    <location>
        <begin position="1"/>
        <end position="11"/>
    </location>
</feature>
<protein>
    <submittedName>
        <fullName evidence="10">Uncharacterized protein</fullName>
    </submittedName>
</protein>
<dbReference type="Proteomes" id="UP000235388">
    <property type="component" value="Unassembled WGS sequence"/>
</dbReference>
<evidence type="ECO:0000313" key="10">
    <source>
        <dbReference type="EMBL" id="PLW57364.1"/>
    </source>
</evidence>
<name>A0A2N5W551_9BASI</name>
<keyword evidence="6" id="KW-1133">Transmembrane helix</keyword>
<dbReference type="GO" id="GO:0005829">
    <property type="term" value="C:cytosol"/>
    <property type="evidence" value="ECO:0007669"/>
    <property type="project" value="TreeGrafter"/>
</dbReference>
<dbReference type="EMBL" id="PGCI01000742">
    <property type="protein sequence ID" value="PLW17907.1"/>
    <property type="molecule type" value="Genomic_DNA"/>
</dbReference>
<dbReference type="EMBL" id="PGCI01000113">
    <property type="protein sequence ID" value="PLW39586.1"/>
    <property type="molecule type" value="Genomic_DNA"/>
</dbReference>
<evidence type="ECO:0000256" key="4">
    <source>
        <dbReference type="RuleBase" id="RU000363"/>
    </source>
</evidence>
<organism evidence="10 11">
    <name type="scientific">Puccinia coronata f. sp. avenae</name>
    <dbReference type="NCBI Taxonomy" id="200324"/>
    <lineage>
        <taxon>Eukaryota</taxon>
        <taxon>Fungi</taxon>
        <taxon>Dikarya</taxon>
        <taxon>Basidiomycota</taxon>
        <taxon>Pucciniomycotina</taxon>
        <taxon>Pucciniomycetes</taxon>
        <taxon>Pucciniales</taxon>
        <taxon>Pucciniaceae</taxon>
        <taxon>Puccinia</taxon>
    </lineage>
</organism>
<dbReference type="OrthoDB" id="7289984at2759"/>
<keyword evidence="2" id="KW-0521">NADP</keyword>
<dbReference type="InterPro" id="IPR002347">
    <property type="entry name" value="SDR_fam"/>
</dbReference>
<evidence type="ECO:0000256" key="2">
    <source>
        <dbReference type="ARBA" id="ARBA00022857"/>
    </source>
</evidence>
<gene>
    <name evidence="10" type="ORF">PCANC_01827</name>
    <name evidence="8" type="ORF">PCANC_03353</name>
    <name evidence="9" type="ORF">PCASD_08805</name>
    <name evidence="7" type="ORF">PCASD_17139</name>
</gene>
<dbReference type="PRINTS" id="PR00080">
    <property type="entry name" value="SDRFAMILY"/>
</dbReference>
<evidence type="ECO:0000313" key="11">
    <source>
        <dbReference type="Proteomes" id="UP000235388"/>
    </source>
</evidence>
<dbReference type="Pfam" id="PF00106">
    <property type="entry name" value="adh_short"/>
    <property type="match status" value="1"/>
</dbReference>
<dbReference type="InterPro" id="IPR036291">
    <property type="entry name" value="NAD(P)-bd_dom_sf"/>
</dbReference>
<feature type="transmembrane region" description="Helical" evidence="6">
    <location>
        <begin position="49"/>
        <end position="71"/>
    </location>
</feature>
<evidence type="ECO:0000313" key="7">
    <source>
        <dbReference type="EMBL" id="PLW17907.1"/>
    </source>
</evidence>
<evidence type="ECO:0000313" key="8">
    <source>
        <dbReference type="EMBL" id="PLW21868.1"/>
    </source>
</evidence>
<dbReference type="PANTHER" id="PTHR43391">
    <property type="entry name" value="RETINOL DEHYDROGENASE-RELATED"/>
    <property type="match status" value="1"/>
</dbReference>
<comment type="similarity">
    <text evidence="1 4">Belongs to the short-chain dehydrogenases/reductases (SDR) family.</text>
</comment>
<evidence type="ECO:0000313" key="9">
    <source>
        <dbReference type="EMBL" id="PLW39586.1"/>
    </source>
</evidence>
<sequence length="383" mass="40837">MRTNGRDEIPKASHPASSSTMSINSLKPAEFPFKRLSSLPQLSYALENLAMSIATIITACADCILTLYLWIPLGLTRSVIQNVLTPLLRFLTSQPHSSASNNTETQTQIILPRVIVISGASSGIGASLVKTYAGPNNILVLLARNPARLNQVAKLARTAGCKAVETHSIDYAQDGAENSITIAIQTAHQKYGSIDLAISNAGTATFTDDDPNGPEPWGKNTAQRLTKINVTSSYAFIMTAWELMKKQRSGNICIVSSIVALAGPPEFAAYAAAKANLMSFSQSLRALSTAYGIRVSCICPGFIETGMAGDLLAAGSSVPSFMLASSDQMAQRIKEAIEDEQPGAIWPLSHGLPLVALGRLNWLNADLSRWLMSKIGVAGQMVT</sequence>
<keyword evidence="6" id="KW-0472">Membrane</keyword>
<keyword evidence="6" id="KW-0812">Transmembrane</keyword>
<accession>A0A2N5W551</accession>
<dbReference type="SUPFAM" id="SSF51735">
    <property type="entry name" value="NAD(P)-binding Rossmann-fold domains"/>
    <property type="match status" value="1"/>
</dbReference>